<accession>X1C3Q8</accession>
<evidence type="ECO:0000313" key="1">
    <source>
        <dbReference type="EMBL" id="GAG91058.1"/>
    </source>
</evidence>
<reference evidence="1" key="1">
    <citation type="journal article" date="2014" name="Front. Microbiol.">
        <title>High frequency of phylogenetically diverse reductive dehalogenase-homologous genes in deep subseafloor sedimentary metagenomes.</title>
        <authorList>
            <person name="Kawai M."/>
            <person name="Futagami T."/>
            <person name="Toyoda A."/>
            <person name="Takaki Y."/>
            <person name="Nishi S."/>
            <person name="Hori S."/>
            <person name="Arai W."/>
            <person name="Tsubouchi T."/>
            <person name="Morono Y."/>
            <person name="Uchiyama I."/>
            <person name="Ito T."/>
            <person name="Fujiyama A."/>
            <person name="Inagaki F."/>
            <person name="Takami H."/>
        </authorList>
    </citation>
    <scope>NUCLEOTIDE SEQUENCE</scope>
    <source>
        <strain evidence="1">Expedition CK06-06</strain>
    </source>
</reference>
<feature type="non-terminal residue" evidence="1">
    <location>
        <position position="1"/>
    </location>
</feature>
<proteinExistence type="predicted"/>
<sequence>SLKTLLYLKSSIKSVLKFACRLKIYKIFKSKVNESMGDECRPE</sequence>
<protein>
    <submittedName>
        <fullName evidence="1">Uncharacterized protein</fullName>
    </submittedName>
</protein>
<dbReference type="AlphaFoldDB" id="X1C3Q8"/>
<name>X1C3Q8_9ZZZZ</name>
<organism evidence="1">
    <name type="scientific">marine sediment metagenome</name>
    <dbReference type="NCBI Taxonomy" id="412755"/>
    <lineage>
        <taxon>unclassified sequences</taxon>
        <taxon>metagenomes</taxon>
        <taxon>ecological metagenomes</taxon>
    </lineage>
</organism>
<gene>
    <name evidence="1" type="ORF">S01H4_44353</name>
</gene>
<comment type="caution">
    <text evidence="1">The sequence shown here is derived from an EMBL/GenBank/DDBJ whole genome shotgun (WGS) entry which is preliminary data.</text>
</comment>
<dbReference type="EMBL" id="BART01024583">
    <property type="protein sequence ID" value="GAG91058.1"/>
    <property type="molecule type" value="Genomic_DNA"/>
</dbReference>